<dbReference type="Gene3D" id="2.130.10.10">
    <property type="entry name" value="YVTN repeat-like/Quinoprotein amine dehydrogenase"/>
    <property type="match status" value="2"/>
</dbReference>
<name>A0A1P8WPT3_9PLAN</name>
<keyword evidence="5" id="KW-1185">Reference proteome</keyword>
<keyword evidence="2" id="KW-0732">Signal</keyword>
<dbReference type="PANTHER" id="PTHR34512:SF30">
    <property type="entry name" value="OUTER MEMBRANE PROTEIN ASSEMBLY FACTOR BAMB"/>
    <property type="match status" value="1"/>
</dbReference>
<dbReference type="PANTHER" id="PTHR34512">
    <property type="entry name" value="CELL SURFACE PROTEIN"/>
    <property type="match status" value="1"/>
</dbReference>
<dbReference type="InterPro" id="IPR018391">
    <property type="entry name" value="PQQ_b-propeller_rpt"/>
</dbReference>
<organism evidence="4 5">
    <name type="scientific">Fuerstiella marisgermanici</name>
    <dbReference type="NCBI Taxonomy" id="1891926"/>
    <lineage>
        <taxon>Bacteria</taxon>
        <taxon>Pseudomonadati</taxon>
        <taxon>Planctomycetota</taxon>
        <taxon>Planctomycetia</taxon>
        <taxon>Planctomycetales</taxon>
        <taxon>Planctomycetaceae</taxon>
        <taxon>Fuerstiella</taxon>
    </lineage>
</organism>
<dbReference type="Proteomes" id="UP000187735">
    <property type="component" value="Chromosome"/>
</dbReference>
<dbReference type="AlphaFoldDB" id="A0A1P8WPT3"/>
<reference evidence="4 5" key="1">
    <citation type="journal article" date="2016" name="Front. Microbiol.">
        <title>Fuerstia marisgermanicae gen. nov., sp. nov., an Unusual Member of the Phylum Planctomycetes from the German Wadden Sea.</title>
        <authorList>
            <person name="Kohn T."/>
            <person name="Heuer A."/>
            <person name="Jogler M."/>
            <person name="Vollmers J."/>
            <person name="Boedeker C."/>
            <person name="Bunk B."/>
            <person name="Rast P."/>
            <person name="Borchert D."/>
            <person name="Glockner I."/>
            <person name="Freese H.M."/>
            <person name="Klenk H.P."/>
            <person name="Overmann J."/>
            <person name="Kaster A.K."/>
            <person name="Rohde M."/>
            <person name="Wiegand S."/>
            <person name="Jogler C."/>
        </authorList>
    </citation>
    <scope>NUCLEOTIDE SEQUENCE [LARGE SCALE GENOMIC DNA]</scope>
    <source>
        <strain evidence="4 5">NH11</strain>
    </source>
</reference>
<evidence type="ECO:0000313" key="4">
    <source>
        <dbReference type="EMBL" id="APZ96045.1"/>
    </source>
</evidence>
<evidence type="ECO:0000313" key="5">
    <source>
        <dbReference type="Proteomes" id="UP000187735"/>
    </source>
</evidence>
<dbReference type="KEGG" id="fmr:Fuma_05708"/>
<protein>
    <submittedName>
        <fullName evidence="4">Outer membrane biogenesis protein</fullName>
    </submittedName>
</protein>
<dbReference type="STRING" id="1891926.Fuma_05708"/>
<dbReference type="RefSeq" id="WP_077027120.1">
    <property type="nucleotide sequence ID" value="NZ_CP017641.1"/>
</dbReference>
<accession>A0A1P8WPT3</accession>
<evidence type="ECO:0000256" key="2">
    <source>
        <dbReference type="SAM" id="SignalP"/>
    </source>
</evidence>
<feature type="region of interest" description="Disordered" evidence="1">
    <location>
        <begin position="81"/>
        <end position="125"/>
    </location>
</feature>
<dbReference type="SMART" id="SM00564">
    <property type="entry name" value="PQQ"/>
    <property type="match status" value="3"/>
</dbReference>
<feature type="signal peptide" evidence="2">
    <location>
        <begin position="1"/>
        <end position="21"/>
    </location>
</feature>
<feature type="chain" id="PRO_5013292460" evidence="2">
    <location>
        <begin position="22"/>
        <end position="460"/>
    </location>
</feature>
<gene>
    <name evidence="4" type="ORF">Fuma_05708</name>
</gene>
<dbReference type="Pfam" id="PF13360">
    <property type="entry name" value="PQQ_2"/>
    <property type="match status" value="1"/>
</dbReference>
<dbReference type="InterPro" id="IPR011047">
    <property type="entry name" value="Quinoprotein_ADH-like_sf"/>
</dbReference>
<dbReference type="InterPro" id="IPR002372">
    <property type="entry name" value="PQQ_rpt_dom"/>
</dbReference>
<sequence length="460" mass="49758">MRNFFLHAAIVVFVIGSPADADNWTHWRGDDGNGVSRTANPPTEWSDTKNVKWKVRIPGQGSGTPVIWEDKVYVVSAVATDLPDEQPDDGGAGRAETRQAEGRPGGQQRSRQGGRSRSRGGRGSAPLVTQQFTLFCFDRGTGKELWKQVAVESKPHQATHSTNNFASASPCTDGQHLYAHFGSRGLFCYSMDGELKWKREDLGKMETRLGFGEGSSPTIAGDKIIVPWDHEGQSALFALDKNYGKTLWKTERDEPTCWATPLVVEHNGTQQIVMNGQNMARAYDLETGDELWRCGGQTDRPVASAVAADGLIFVGSGHRGSFLAAFRPDGRGNVEGTDSVVWSISRDTPDVASPLLSNGRLYFHKGRSGMLSCVDAATGKTHFGATRVPGLDSIYASPVAAGGHVYLTDRRGTTVVIKDSPTFEIVATNSVGETVDATPAPVDDELFIRGEQHLFCISGS</sequence>
<evidence type="ECO:0000259" key="3">
    <source>
        <dbReference type="Pfam" id="PF13360"/>
    </source>
</evidence>
<evidence type="ECO:0000256" key="1">
    <source>
        <dbReference type="SAM" id="MobiDB-lite"/>
    </source>
</evidence>
<dbReference type="SUPFAM" id="SSF50998">
    <property type="entry name" value="Quinoprotein alcohol dehydrogenase-like"/>
    <property type="match status" value="1"/>
</dbReference>
<dbReference type="EMBL" id="CP017641">
    <property type="protein sequence ID" value="APZ96045.1"/>
    <property type="molecule type" value="Genomic_DNA"/>
</dbReference>
<dbReference type="InterPro" id="IPR015943">
    <property type="entry name" value="WD40/YVTN_repeat-like_dom_sf"/>
</dbReference>
<feature type="domain" description="Pyrrolo-quinoline quinone repeat" evidence="3">
    <location>
        <begin position="211"/>
        <end position="414"/>
    </location>
</feature>
<proteinExistence type="predicted"/>